<sequence>MKEYGILLFSSTHYAMEAEKFLKEALLPARIISTPEKIKKSCGFSLKYTIEKEEEIIHLLDDKEILYEGVYHASGKGLAIDYRKVG</sequence>
<gene>
    <name evidence="2" type="ORF">G7082_09840</name>
</gene>
<dbReference type="KEGG" id="vhy:G7082_09840"/>
<dbReference type="RefSeq" id="WP_166034917.1">
    <property type="nucleotide sequence ID" value="NZ_CP049887.1"/>
</dbReference>
<protein>
    <submittedName>
        <fullName evidence="2">DUF3343 domain-containing protein</fullName>
    </submittedName>
</protein>
<evidence type="ECO:0000313" key="3">
    <source>
        <dbReference type="Proteomes" id="UP000501747"/>
    </source>
</evidence>
<accession>A0A6G8AV21</accession>
<keyword evidence="3" id="KW-1185">Reference proteome</keyword>
<dbReference type="AlphaFoldDB" id="A0A6G8AV21"/>
<evidence type="ECO:0000313" key="2">
    <source>
        <dbReference type="EMBL" id="QIL48785.1"/>
    </source>
</evidence>
<name>A0A6G8AV21_9ENTE</name>
<dbReference type="EMBL" id="CP049887">
    <property type="protein sequence ID" value="QIL48785.1"/>
    <property type="molecule type" value="Genomic_DNA"/>
</dbReference>
<organism evidence="2 3">
    <name type="scientific">Vagococcus hydrophili</name>
    <dbReference type="NCBI Taxonomy" id="2714947"/>
    <lineage>
        <taxon>Bacteria</taxon>
        <taxon>Bacillati</taxon>
        <taxon>Bacillota</taxon>
        <taxon>Bacilli</taxon>
        <taxon>Lactobacillales</taxon>
        <taxon>Enterococcaceae</taxon>
        <taxon>Vagococcus</taxon>
    </lineage>
</organism>
<reference evidence="2 3" key="1">
    <citation type="submission" date="2020-03" db="EMBL/GenBank/DDBJ databases">
        <title>Vagococcus sp. nov., isolated from beetles.</title>
        <authorList>
            <person name="Hyun D.-W."/>
            <person name="Bae J.-W."/>
        </authorList>
    </citation>
    <scope>NUCLEOTIDE SEQUENCE [LARGE SCALE GENOMIC DNA]</scope>
    <source>
        <strain evidence="2 3">HDW17B</strain>
    </source>
</reference>
<dbReference type="InterPro" id="IPR021778">
    <property type="entry name" value="Se/S_carrier-like"/>
</dbReference>
<evidence type="ECO:0000259" key="1">
    <source>
        <dbReference type="Pfam" id="PF11823"/>
    </source>
</evidence>
<dbReference type="Proteomes" id="UP000501747">
    <property type="component" value="Chromosome"/>
</dbReference>
<dbReference type="Pfam" id="PF11823">
    <property type="entry name" value="Se_S_carrier"/>
    <property type="match status" value="1"/>
</dbReference>
<feature type="domain" description="Putative Se/S carrier protein-like" evidence="1">
    <location>
        <begin position="4"/>
        <end position="71"/>
    </location>
</feature>
<proteinExistence type="predicted"/>